<dbReference type="Proteomes" id="UP001177003">
    <property type="component" value="Chromosome 7"/>
</dbReference>
<evidence type="ECO:0000313" key="2">
    <source>
        <dbReference type="Proteomes" id="UP001177003"/>
    </source>
</evidence>
<protein>
    <submittedName>
        <fullName evidence="1">Uncharacterized protein</fullName>
    </submittedName>
</protein>
<evidence type="ECO:0000313" key="1">
    <source>
        <dbReference type="EMBL" id="CAI9292680.1"/>
    </source>
</evidence>
<dbReference type="EMBL" id="OX465083">
    <property type="protein sequence ID" value="CAI9292680.1"/>
    <property type="molecule type" value="Genomic_DNA"/>
</dbReference>
<sequence>MDVINPILDDVEYVGFIFDDYGTNGKNFVYVDHVGSGIEGWFDDEENPKDEHESCIDGVDNDDLMDVEVEFNKDVVIMNKTYKDTFLSKLCVDVDKEEDNNIVNDDNGREIKPTM</sequence>
<organism evidence="1 2">
    <name type="scientific">Lactuca saligna</name>
    <name type="common">Willowleaf lettuce</name>
    <dbReference type="NCBI Taxonomy" id="75948"/>
    <lineage>
        <taxon>Eukaryota</taxon>
        <taxon>Viridiplantae</taxon>
        <taxon>Streptophyta</taxon>
        <taxon>Embryophyta</taxon>
        <taxon>Tracheophyta</taxon>
        <taxon>Spermatophyta</taxon>
        <taxon>Magnoliopsida</taxon>
        <taxon>eudicotyledons</taxon>
        <taxon>Gunneridae</taxon>
        <taxon>Pentapetalae</taxon>
        <taxon>asterids</taxon>
        <taxon>campanulids</taxon>
        <taxon>Asterales</taxon>
        <taxon>Asteraceae</taxon>
        <taxon>Cichorioideae</taxon>
        <taxon>Cichorieae</taxon>
        <taxon>Lactucinae</taxon>
        <taxon>Lactuca</taxon>
    </lineage>
</organism>
<name>A0AA35ZHG6_LACSI</name>
<accession>A0AA35ZHG6</accession>
<keyword evidence="2" id="KW-1185">Reference proteome</keyword>
<gene>
    <name evidence="1" type="ORF">LSALG_LOCUS31737</name>
</gene>
<dbReference type="AlphaFoldDB" id="A0AA35ZHG6"/>
<proteinExistence type="predicted"/>
<reference evidence="1" key="1">
    <citation type="submission" date="2023-04" db="EMBL/GenBank/DDBJ databases">
        <authorList>
            <person name="Vijverberg K."/>
            <person name="Xiong W."/>
            <person name="Schranz E."/>
        </authorList>
    </citation>
    <scope>NUCLEOTIDE SEQUENCE</scope>
</reference>